<gene>
    <name evidence="1" type="ORF">ECPE_LOCUS1784</name>
</gene>
<reference evidence="1 2" key="2">
    <citation type="submission" date="2018-11" db="EMBL/GenBank/DDBJ databases">
        <authorList>
            <consortium name="Pathogen Informatics"/>
        </authorList>
    </citation>
    <scope>NUCLEOTIDE SEQUENCE [LARGE SCALE GENOMIC DNA]</scope>
    <source>
        <strain evidence="1 2">Egypt</strain>
    </source>
</reference>
<proteinExistence type="predicted"/>
<organism evidence="3">
    <name type="scientific">Echinostoma caproni</name>
    <dbReference type="NCBI Taxonomy" id="27848"/>
    <lineage>
        <taxon>Eukaryota</taxon>
        <taxon>Metazoa</taxon>
        <taxon>Spiralia</taxon>
        <taxon>Lophotrochozoa</taxon>
        <taxon>Platyhelminthes</taxon>
        <taxon>Trematoda</taxon>
        <taxon>Digenea</taxon>
        <taxon>Plagiorchiida</taxon>
        <taxon>Echinostomata</taxon>
        <taxon>Echinostomatoidea</taxon>
        <taxon>Echinostomatidae</taxon>
        <taxon>Echinostoma</taxon>
    </lineage>
</organism>
<reference evidence="3" key="1">
    <citation type="submission" date="2016-06" db="UniProtKB">
        <authorList>
            <consortium name="WormBaseParasite"/>
        </authorList>
    </citation>
    <scope>IDENTIFICATION</scope>
</reference>
<evidence type="ECO:0000313" key="3">
    <source>
        <dbReference type="WBParaSite" id="ECPE_0000178501-mRNA-1"/>
    </source>
</evidence>
<evidence type="ECO:0000313" key="1">
    <source>
        <dbReference type="EMBL" id="VDP46358.1"/>
    </source>
</evidence>
<dbReference type="WBParaSite" id="ECPE_0000178501-mRNA-1">
    <property type="protein sequence ID" value="ECPE_0000178501-mRNA-1"/>
    <property type="gene ID" value="ECPE_0000178501"/>
</dbReference>
<dbReference type="OrthoDB" id="197206at2759"/>
<dbReference type="AlphaFoldDB" id="A0A183A4A0"/>
<sequence length="75" mass="8185">MSSSEADSKIDLLDSRDLVQRKLALAVCPPGVTAEQGNGLLAFLKYVAFPLALSEEPGKLYSHSHSERSNRLRIS</sequence>
<name>A0A183A4A0_9TREM</name>
<dbReference type="EMBL" id="UZAN01015319">
    <property type="protein sequence ID" value="VDP46358.1"/>
    <property type="molecule type" value="Genomic_DNA"/>
</dbReference>
<accession>A0A183A4A0</accession>
<keyword evidence="2" id="KW-1185">Reference proteome</keyword>
<evidence type="ECO:0000313" key="2">
    <source>
        <dbReference type="Proteomes" id="UP000272942"/>
    </source>
</evidence>
<dbReference type="Gene3D" id="1.10.240.10">
    <property type="entry name" value="Tyrosyl-Transfer RNA Synthetase"/>
    <property type="match status" value="1"/>
</dbReference>
<dbReference type="Proteomes" id="UP000272942">
    <property type="component" value="Unassembled WGS sequence"/>
</dbReference>
<protein>
    <submittedName>
        <fullName evidence="1 3">Uncharacterized protein</fullName>
    </submittedName>
</protein>